<gene>
    <name evidence="1" type="ORF">PIB30_001384</name>
</gene>
<keyword evidence="2" id="KW-1185">Reference proteome</keyword>
<sequence>MELEPHMIFVDNLPNCVSKRALFYVFGFHGNVVDAFISRNQRGGATRVIDKLNGVRWEGKVIIVKEARFKRGETDRGKNVRKDDEKAFGKRRVLTRNNGIFIGGVVSGGDLHRPTSTIEDSKLKRTTTSTLTGVFGSYGRREP</sequence>
<organism evidence="1 2">
    <name type="scientific">Stylosanthes scabra</name>
    <dbReference type="NCBI Taxonomy" id="79078"/>
    <lineage>
        <taxon>Eukaryota</taxon>
        <taxon>Viridiplantae</taxon>
        <taxon>Streptophyta</taxon>
        <taxon>Embryophyta</taxon>
        <taxon>Tracheophyta</taxon>
        <taxon>Spermatophyta</taxon>
        <taxon>Magnoliopsida</taxon>
        <taxon>eudicotyledons</taxon>
        <taxon>Gunneridae</taxon>
        <taxon>Pentapetalae</taxon>
        <taxon>rosids</taxon>
        <taxon>fabids</taxon>
        <taxon>Fabales</taxon>
        <taxon>Fabaceae</taxon>
        <taxon>Papilionoideae</taxon>
        <taxon>50 kb inversion clade</taxon>
        <taxon>dalbergioids sensu lato</taxon>
        <taxon>Dalbergieae</taxon>
        <taxon>Pterocarpus clade</taxon>
        <taxon>Stylosanthes</taxon>
    </lineage>
</organism>
<dbReference type="InterPro" id="IPR035979">
    <property type="entry name" value="RBD_domain_sf"/>
</dbReference>
<dbReference type="InterPro" id="IPR012677">
    <property type="entry name" value="Nucleotide-bd_a/b_plait_sf"/>
</dbReference>
<evidence type="ECO:0000313" key="2">
    <source>
        <dbReference type="Proteomes" id="UP001341840"/>
    </source>
</evidence>
<dbReference type="EMBL" id="JASCZI010271863">
    <property type="protein sequence ID" value="MED6215763.1"/>
    <property type="molecule type" value="Genomic_DNA"/>
</dbReference>
<dbReference type="CDD" id="cd00590">
    <property type="entry name" value="RRM_SF"/>
    <property type="match status" value="1"/>
</dbReference>
<accession>A0ABU6Z3I3</accession>
<protein>
    <recommendedName>
        <fullName evidence="3">RRM domain-containing protein</fullName>
    </recommendedName>
</protein>
<reference evidence="1 2" key="1">
    <citation type="journal article" date="2023" name="Plants (Basel)">
        <title>Bridging the Gap: Combining Genomics and Transcriptomics Approaches to Understand Stylosanthes scabra, an Orphan Legume from the Brazilian Caatinga.</title>
        <authorList>
            <person name="Ferreira-Neto J.R.C."/>
            <person name="da Silva M.D."/>
            <person name="Binneck E."/>
            <person name="de Melo N.F."/>
            <person name="da Silva R.H."/>
            <person name="de Melo A.L.T.M."/>
            <person name="Pandolfi V."/>
            <person name="Bustamante F.O."/>
            <person name="Brasileiro-Vidal A.C."/>
            <person name="Benko-Iseppon A.M."/>
        </authorList>
    </citation>
    <scope>NUCLEOTIDE SEQUENCE [LARGE SCALE GENOMIC DNA]</scope>
    <source>
        <tissue evidence="1">Leaves</tissue>
    </source>
</reference>
<dbReference type="Gene3D" id="3.30.70.330">
    <property type="match status" value="1"/>
</dbReference>
<comment type="caution">
    <text evidence="1">The sequence shown here is derived from an EMBL/GenBank/DDBJ whole genome shotgun (WGS) entry which is preliminary data.</text>
</comment>
<evidence type="ECO:0008006" key="3">
    <source>
        <dbReference type="Google" id="ProtNLM"/>
    </source>
</evidence>
<dbReference type="SUPFAM" id="SSF54928">
    <property type="entry name" value="RNA-binding domain, RBD"/>
    <property type="match status" value="1"/>
</dbReference>
<proteinExistence type="predicted"/>
<evidence type="ECO:0000313" key="1">
    <source>
        <dbReference type="EMBL" id="MED6215763.1"/>
    </source>
</evidence>
<dbReference type="Proteomes" id="UP001341840">
    <property type="component" value="Unassembled WGS sequence"/>
</dbReference>
<name>A0ABU6Z3I3_9FABA</name>